<organism evidence="4 5">
    <name type="scientific">Anaeramoeba ignava</name>
    <name type="common">Anaerobic marine amoeba</name>
    <dbReference type="NCBI Taxonomy" id="1746090"/>
    <lineage>
        <taxon>Eukaryota</taxon>
        <taxon>Metamonada</taxon>
        <taxon>Anaeramoebidae</taxon>
        <taxon>Anaeramoeba</taxon>
    </lineage>
</organism>
<reference evidence="4" key="1">
    <citation type="submission" date="2022-10" db="EMBL/GenBank/DDBJ databases">
        <title>Novel sulphate-reducing endosymbionts in the free-living metamonad Anaeramoeba.</title>
        <authorList>
            <person name="Jerlstrom-Hultqvist J."/>
            <person name="Cepicka I."/>
            <person name="Gallot-Lavallee L."/>
            <person name="Salas-Leiva D."/>
            <person name="Curtis B.A."/>
            <person name="Zahonova K."/>
            <person name="Pipaliya S."/>
            <person name="Dacks J."/>
            <person name="Roger A.J."/>
        </authorList>
    </citation>
    <scope>NUCLEOTIDE SEQUENCE</scope>
    <source>
        <strain evidence="4">BMAN</strain>
    </source>
</reference>
<keyword evidence="4" id="KW-0378">Hydrolase</keyword>
<dbReference type="EMBL" id="JAPDFW010000011">
    <property type="protein sequence ID" value="KAJ5080211.1"/>
    <property type="molecule type" value="Genomic_DNA"/>
</dbReference>
<dbReference type="PROSITE" id="PS00972">
    <property type="entry name" value="USP_1"/>
    <property type="match status" value="1"/>
</dbReference>
<comment type="caution">
    <text evidence="4">The sequence shown here is derived from an EMBL/GenBank/DDBJ whole genome shotgun (WGS) entry which is preliminary data.</text>
</comment>
<dbReference type="GO" id="GO:0004843">
    <property type="term" value="F:cysteine-type deubiquitinase activity"/>
    <property type="evidence" value="ECO:0007669"/>
    <property type="project" value="InterPro"/>
</dbReference>
<dbReference type="Gene3D" id="3.90.70.10">
    <property type="entry name" value="Cysteine proteinases"/>
    <property type="match status" value="1"/>
</dbReference>
<evidence type="ECO:0000256" key="2">
    <source>
        <dbReference type="SAM" id="Phobius"/>
    </source>
</evidence>
<gene>
    <name evidence="4" type="ORF">M0811_03695</name>
</gene>
<sequence>MSTFSIKNFSKQRYFYQLSLFRYIIQSYSVLLTILMQITNEILFLISFQPLNRKMESKKIMKTKALLQLQNPDSEEELTDSLFRATQFFSKFSSSFQIYISSRDHSIQAMIESLVDTSIYMLLLISIKDPSKLFHFASPRIQNQHSFMLVTSPRKGGRQSVKIHSEFSKWIFFSLITNKCDSIKKSVFRFIKFFSSQENSHENKKETHDEMKNSKLRRLFFDQIFEFLPYVWKYKTTIHEYFHLLLDLVKTETKRLISTHQILILNQKKNIYYQVSNQIRKFLAKKFTDPKFEIVVGLLIKLLKLLFIFETEKRKVFSDSDKSNDFYLETESLVGELVDAFLLVFHEDFPRKMCKKLFLEIMKQDQKLSFKILSSCFNKLDPFVNQIKKNYRIQDKFSFTEDANADGYVGLENIGSTCYANSVLQQLFGIQFFRETILSINTEELLKSQQQTDDEQDDAIPVLFELKKIFQGLQRKEDKSQSTFEFCQTFKNIDGNPIKAGKQEDAIEFLHNLFDKIARALKNTENYDLLQKLFEVELVNHFICNEKRHKINHIEKELSVSVEVKHKTNLIESLEHYVEGEFMKAENQFYCSKCEKKVDALKKIYFGSLPKILIIHLKRFEYNPQNGSRTKVDSEFEFPVELDMSKFTLEEKERQTKIKTKQIQIQIENHENQNQNENQKNNGNQNEKCKTIKHSPDYFHYHLVGVVVHNGNLNQGHYISYIQENQTEKLYNFNIQENQTEKLYNFNTQENLAEIYQNNTSDHEQSEDDAEDIDEISVDPEYPIPKWHKFDDRKVDIFDTSELPKMAFGGKPFSAYLLFYERDSCTEEETKETFNENEKQTEIVKKIENPNSEQTNGNPEDLVLNSSQENINSLENISEFDLIGTRESGDSFSDAVVDSYSPPTDINDQFIDFCSRILDGIYNKKEGVLSDWDDEVMKLIIHSIFRVVVFVPAKMQLFDWDQKIQSIFQKSKSLFKWLISELKDPVCPISINRLINDDILSDKQKFETYNLLQTIFKGVNSMQENENFGKEFIQQNNLFFQGFIKYLVDNMKTFSISWSIFLNYLRLLIYIISVNPQIPLTLLEMKLHKKMIDFFPKITNLSNENTLIPVEKLSPNLQEEEEKKEIFLEQENFQFISTFFKLLQYLILEILQLNIDQEIEDLLRIFKDNLASFVFLSKDPKISGIIDSFFTSICSRNRNFIFFFLIVCVERISQNQNTIPNVEMILRILSIPHIDQEKYIEFAIKKIQELVVSKSLIDYQVQKIQNRIAKARISNRVLNDWLIKNFQSKSKENLD</sequence>
<evidence type="ECO:0000259" key="3">
    <source>
        <dbReference type="PROSITE" id="PS50235"/>
    </source>
</evidence>
<keyword evidence="5" id="KW-1185">Reference proteome</keyword>
<feature type="domain" description="USP" evidence="3">
    <location>
        <begin position="409"/>
        <end position="823"/>
    </location>
</feature>
<dbReference type="PANTHER" id="PTHR24006">
    <property type="entry name" value="UBIQUITIN CARBOXYL-TERMINAL HYDROLASE"/>
    <property type="match status" value="1"/>
</dbReference>
<dbReference type="InterPro" id="IPR038765">
    <property type="entry name" value="Papain-like_cys_pep_sf"/>
</dbReference>
<dbReference type="SUPFAM" id="SSF54001">
    <property type="entry name" value="Cysteine proteinases"/>
    <property type="match status" value="1"/>
</dbReference>
<dbReference type="OrthoDB" id="429671at2759"/>
<dbReference type="GO" id="GO:0005829">
    <property type="term" value="C:cytosol"/>
    <property type="evidence" value="ECO:0007669"/>
    <property type="project" value="TreeGrafter"/>
</dbReference>
<keyword evidence="2" id="KW-1133">Transmembrane helix</keyword>
<name>A0A9Q0LUI7_ANAIG</name>
<dbReference type="InterPro" id="IPR018200">
    <property type="entry name" value="USP_CS"/>
</dbReference>
<dbReference type="GO" id="GO:0005634">
    <property type="term" value="C:nucleus"/>
    <property type="evidence" value="ECO:0007669"/>
    <property type="project" value="TreeGrafter"/>
</dbReference>
<feature type="transmembrane region" description="Helical" evidence="2">
    <location>
        <begin position="20"/>
        <end position="48"/>
    </location>
</feature>
<dbReference type="GO" id="GO:0016579">
    <property type="term" value="P:protein deubiquitination"/>
    <property type="evidence" value="ECO:0007669"/>
    <property type="project" value="InterPro"/>
</dbReference>
<proteinExistence type="predicted"/>
<feature type="region of interest" description="Disordered" evidence="1">
    <location>
        <begin position="669"/>
        <end position="689"/>
    </location>
</feature>
<dbReference type="InterPro" id="IPR028889">
    <property type="entry name" value="USP"/>
</dbReference>
<feature type="compositionally biased region" description="Low complexity" evidence="1">
    <location>
        <begin position="669"/>
        <end position="686"/>
    </location>
</feature>
<evidence type="ECO:0000313" key="5">
    <source>
        <dbReference type="Proteomes" id="UP001149090"/>
    </source>
</evidence>
<accession>A0A9Q0LUI7</accession>
<dbReference type="InterPro" id="IPR001394">
    <property type="entry name" value="Peptidase_C19_UCH"/>
</dbReference>
<dbReference type="Pfam" id="PF00443">
    <property type="entry name" value="UCH"/>
    <property type="match status" value="1"/>
</dbReference>
<keyword evidence="2" id="KW-0812">Transmembrane</keyword>
<dbReference type="PROSITE" id="PS50235">
    <property type="entry name" value="USP_3"/>
    <property type="match status" value="1"/>
</dbReference>
<dbReference type="Proteomes" id="UP001149090">
    <property type="component" value="Unassembled WGS sequence"/>
</dbReference>
<keyword evidence="2" id="KW-0472">Membrane</keyword>
<dbReference type="InterPro" id="IPR050164">
    <property type="entry name" value="Peptidase_C19"/>
</dbReference>
<dbReference type="PROSITE" id="PS00973">
    <property type="entry name" value="USP_2"/>
    <property type="match status" value="1"/>
</dbReference>
<evidence type="ECO:0000313" key="4">
    <source>
        <dbReference type="EMBL" id="KAJ5080211.1"/>
    </source>
</evidence>
<protein>
    <submittedName>
        <fullName evidence="4">Ubiquitin carboxyl-terminal hydrolase</fullName>
    </submittedName>
</protein>
<evidence type="ECO:0000256" key="1">
    <source>
        <dbReference type="SAM" id="MobiDB-lite"/>
    </source>
</evidence>